<reference evidence="1" key="1">
    <citation type="submission" date="2021-01" db="EMBL/GenBank/DDBJ databases">
        <title>Adiantum capillus-veneris genome.</title>
        <authorList>
            <person name="Fang Y."/>
            <person name="Liao Q."/>
        </authorList>
    </citation>
    <scope>NUCLEOTIDE SEQUENCE</scope>
    <source>
        <strain evidence="1">H3</strain>
        <tissue evidence="1">Leaf</tissue>
    </source>
</reference>
<evidence type="ECO:0000313" key="1">
    <source>
        <dbReference type="EMBL" id="KAI5083557.1"/>
    </source>
</evidence>
<evidence type="ECO:0000313" key="2">
    <source>
        <dbReference type="Proteomes" id="UP000886520"/>
    </source>
</evidence>
<organism evidence="1 2">
    <name type="scientific">Adiantum capillus-veneris</name>
    <name type="common">Maidenhair fern</name>
    <dbReference type="NCBI Taxonomy" id="13818"/>
    <lineage>
        <taxon>Eukaryota</taxon>
        <taxon>Viridiplantae</taxon>
        <taxon>Streptophyta</taxon>
        <taxon>Embryophyta</taxon>
        <taxon>Tracheophyta</taxon>
        <taxon>Polypodiopsida</taxon>
        <taxon>Polypodiidae</taxon>
        <taxon>Polypodiales</taxon>
        <taxon>Pteridineae</taxon>
        <taxon>Pteridaceae</taxon>
        <taxon>Vittarioideae</taxon>
        <taxon>Adiantum</taxon>
    </lineage>
</organism>
<accession>A0A9D4ZS48</accession>
<keyword evidence="2" id="KW-1185">Reference proteome</keyword>
<proteinExistence type="predicted"/>
<name>A0A9D4ZS48_ADICA</name>
<dbReference type="EMBL" id="JABFUD020000002">
    <property type="protein sequence ID" value="KAI5083557.1"/>
    <property type="molecule type" value="Genomic_DNA"/>
</dbReference>
<protein>
    <submittedName>
        <fullName evidence="1">Uncharacterized protein</fullName>
    </submittedName>
</protein>
<dbReference type="Proteomes" id="UP000886520">
    <property type="component" value="Chromosome 3"/>
</dbReference>
<sequence>MFFSSLSPCGRFIGFADTLGELLIFDMVEGHIQYHGDSQTDDGNPREDGIWVWLKDLGGESGENFQRVVKDELFFWEIGAGHLLDAVGVFVTACFSEYPCN</sequence>
<gene>
    <name evidence="1" type="ORF">GOP47_0003300</name>
</gene>
<comment type="caution">
    <text evidence="1">The sequence shown here is derived from an EMBL/GenBank/DDBJ whole genome shotgun (WGS) entry which is preliminary data.</text>
</comment>
<dbReference type="AlphaFoldDB" id="A0A9D4ZS48"/>